<dbReference type="InParanoid" id="K5WBT3"/>
<dbReference type="GO" id="GO:0008299">
    <property type="term" value="P:isoprenoid biosynthetic process"/>
    <property type="evidence" value="ECO:0007669"/>
    <property type="project" value="TreeGrafter"/>
</dbReference>
<dbReference type="Gene3D" id="3.90.770.10">
    <property type="entry name" value="3-hydroxy-3-methylglutaryl-coenzyme A Reductase, Chain A, domain 2"/>
    <property type="match status" value="1"/>
</dbReference>
<dbReference type="RefSeq" id="XP_007394283.1">
    <property type="nucleotide sequence ID" value="XM_007394221.1"/>
</dbReference>
<keyword evidence="6" id="KW-1185">Reference proteome</keyword>
<dbReference type="HOGENOM" id="CLU_366845_0_0_1"/>
<comment type="similarity">
    <text evidence="1">Belongs to the HMG-CoA reductase family.</text>
</comment>
<dbReference type="PROSITE" id="PS00318">
    <property type="entry name" value="HMG_COA_REDUCTASE_2"/>
    <property type="match status" value="1"/>
</dbReference>
<dbReference type="EMBL" id="JH930471">
    <property type="protein sequence ID" value="EKM56434.1"/>
    <property type="molecule type" value="Genomic_DNA"/>
</dbReference>
<dbReference type="GeneID" id="18912647"/>
<dbReference type="Proteomes" id="UP000008370">
    <property type="component" value="Unassembled WGS sequence"/>
</dbReference>
<dbReference type="AlphaFoldDB" id="K5WBT3"/>
<dbReference type="InterPro" id="IPR029058">
    <property type="entry name" value="AB_hydrolase_fold"/>
</dbReference>
<reference evidence="5 6" key="1">
    <citation type="journal article" date="2012" name="BMC Genomics">
        <title>Comparative genomics of the white-rot fungi, Phanerochaete carnosa and P. chrysosporium, to elucidate the genetic basis of the distinct wood types they colonize.</title>
        <authorList>
            <person name="Suzuki H."/>
            <person name="MacDonald J."/>
            <person name="Syed K."/>
            <person name="Salamov A."/>
            <person name="Hori C."/>
            <person name="Aerts A."/>
            <person name="Henrissat B."/>
            <person name="Wiebenga A."/>
            <person name="vanKuyk P.A."/>
            <person name="Barry K."/>
            <person name="Lindquist E."/>
            <person name="LaButti K."/>
            <person name="Lapidus A."/>
            <person name="Lucas S."/>
            <person name="Coutinho P."/>
            <person name="Gong Y."/>
            <person name="Samejima M."/>
            <person name="Mahadevan R."/>
            <person name="Abou-Zaid M."/>
            <person name="de Vries R.P."/>
            <person name="Igarashi K."/>
            <person name="Yadav J.S."/>
            <person name="Grigoriev I.V."/>
            <person name="Master E.R."/>
        </authorList>
    </citation>
    <scope>NUCLEOTIDE SEQUENCE [LARGE SCALE GENOMIC DNA]</scope>
    <source>
        <strain evidence="5 6">HHB-10118-sp</strain>
    </source>
</reference>
<dbReference type="InterPro" id="IPR023076">
    <property type="entry name" value="HMG_CoA_Rdtase_CS"/>
</dbReference>
<dbReference type="EC" id="1.1.1.34" evidence="2"/>
<dbReference type="KEGG" id="pco:PHACADRAFT_207672"/>
<dbReference type="Gene3D" id="3.30.70.420">
    <property type="entry name" value="Hydroxymethylglutaryl-CoA reductase, class I/II, NAD/NADP-binding domain"/>
    <property type="match status" value="1"/>
</dbReference>
<dbReference type="GO" id="GO:0005778">
    <property type="term" value="C:peroxisomal membrane"/>
    <property type="evidence" value="ECO:0007669"/>
    <property type="project" value="TreeGrafter"/>
</dbReference>
<dbReference type="InterPro" id="IPR002202">
    <property type="entry name" value="HMG_CoA_Rdtase"/>
</dbReference>
<dbReference type="SUPFAM" id="SSF56542">
    <property type="entry name" value="Substrate-binding domain of HMG-CoA reductase"/>
    <property type="match status" value="1"/>
</dbReference>
<evidence type="ECO:0000256" key="3">
    <source>
        <dbReference type="ARBA" id="ARBA00023002"/>
    </source>
</evidence>
<dbReference type="Pfam" id="PF00368">
    <property type="entry name" value="HMG-CoA_red"/>
    <property type="match status" value="2"/>
</dbReference>
<sequence>MAVTVPLRPSSPYTSLTLARHTPGAPATALARRHKHTPRINGDRSVPPPPRVDFTSPQATTVLSALAELEATAVVNDASVYVKIAPPIHVRAIPAVTEAHSIASAFNVLSGSTCADAGTTNTGEIIKFHVRLVHPARAEHARNEPTRPLDEITSIFEDGPRPALTSLSLLTDEGAILLVHNGKIAAYGLEKMLGDSDRVVTIRRALISRASETKTLEQSDVSTSKCTLSAAEGTLVVSTSHGRKALNPSEDVTTIVTYDGLIREPAIDFPNNVQAAAARGSIENPEGHAIFEEAFESNLPLRQAPERQVCNGRSHAARSVRPPALATMGMNTISKATEKALEVLGKEFPETTVKVHPEHHELGQQHDGCSVGRLNAHAVNNLTAIFLATGQDPAQNVESSSCMMLVEPTNNGEDLVITISMLCIGVGTVGGGTVLAPQQAVLEIGVLTKRHGTLARAPNSSNSNQTTADYLQDGDFLLSNPGLAILLQPLSAFPQKENRFGSLSAVFQAKFRLVRNRLVADHCAPINTQPSLLLSSYHQCHDLMDVSLYKDVVTSRGLMYHYYFSLAQFSIQAGLTDKDYGVLPLDMLGYGGTDKPTDPAAHVPNLNSSYLSSPEPHANEAIQTHVDSFVGVMFPHIARSGRSACRRRARSNRAYSKTSLRLDHLTCPRQTRSGFAAPTCWFKIATSELSAEDDEQIPPGRKFPLFRAPIYYAAAKNDYVSPPETGQEVLSGHSVTRTEYNADHWLILSHADEIARDPEE</sequence>
<dbReference type="GO" id="GO:0004420">
    <property type="term" value="F:hydroxymethylglutaryl-CoA reductase (NADPH) activity"/>
    <property type="evidence" value="ECO:0007669"/>
    <property type="project" value="UniProtKB-EC"/>
</dbReference>
<evidence type="ECO:0000313" key="5">
    <source>
        <dbReference type="EMBL" id="EKM56434.1"/>
    </source>
</evidence>
<dbReference type="OrthoDB" id="408373at2759"/>
<accession>K5WBT3</accession>
<evidence type="ECO:0000313" key="6">
    <source>
        <dbReference type="Proteomes" id="UP000008370"/>
    </source>
</evidence>
<dbReference type="STRING" id="650164.K5WBT3"/>
<dbReference type="SUPFAM" id="SSF55035">
    <property type="entry name" value="NAD-binding domain of HMG-CoA reductase"/>
    <property type="match status" value="1"/>
</dbReference>
<dbReference type="PANTHER" id="PTHR10572">
    <property type="entry name" value="3-HYDROXY-3-METHYLGLUTARYL-COENZYME A REDUCTASE"/>
    <property type="match status" value="1"/>
</dbReference>
<dbReference type="InterPro" id="IPR009023">
    <property type="entry name" value="HMG_CoA_Rdtase_NAD(P)-bd_sf"/>
</dbReference>
<dbReference type="InterPro" id="IPR009029">
    <property type="entry name" value="HMG_CoA_Rdtase_sub-bd_dom_sf"/>
</dbReference>
<name>K5WBT3_PHACS</name>
<dbReference type="GO" id="GO:0005789">
    <property type="term" value="C:endoplasmic reticulum membrane"/>
    <property type="evidence" value="ECO:0007669"/>
    <property type="project" value="TreeGrafter"/>
</dbReference>
<dbReference type="PANTHER" id="PTHR10572:SF24">
    <property type="entry name" value="3-HYDROXY-3-METHYLGLUTARYL-COENZYME A REDUCTASE"/>
    <property type="match status" value="1"/>
</dbReference>
<dbReference type="GO" id="GO:0006696">
    <property type="term" value="P:ergosterol biosynthetic process"/>
    <property type="evidence" value="ECO:0007669"/>
    <property type="project" value="TreeGrafter"/>
</dbReference>
<evidence type="ECO:0000256" key="1">
    <source>
        <dbReference type="ARBA" id="ARBA00007661"/>
    </source>
</evidence>
<keyword evidence="3" id="KW-0560">Oxidoreductase</keyword>
<dbReference type="GO" id="GO:0015936">
    <property type="term" value="P:coenzyme A metabolic process"/>
    <property type="evidence" value="ECO:0007669"/>
    <property type="project" value="InterPro"/>
</dbReference>
<feature type="region of interest" description="Disordered" evidence="4">
    <location>
        <begin position="21"/>
        <end position="50"/>
    </location>
</feature>
<evidence type="ECO:0000256" key="2">
    <source>
        <dbReference type="ARBA" id="ARBA00012999"/>
    </source>
</evidence>
<organism evidence="5 6">
    <name type="scientific">Phanerochaete carnosa (strain HHB-10118-sp)</name>
    <name type="common">White-rot fungus</name>
    <name type="synonym">Peniophora carnosa</name>
    <dbReference type="NCBI Taxonomy" id="650164"/>
    <lineage>
        <taxon>Eukaryota</taxon>
        <taxon>Fungi</taxon>
        <taxon>Dikarya</taxon>
        <taxon>Basidiomycota</taxon>
        <taxon>Agaricomycotina</taxon>
        <taxon>Agaricomycetes</taxon>
        <taxon>Polyporales</taxon>
        <taxon>Phanerochaetaceae</taxon>
        <taxon>Phanerochaete</taxon>
    </lineage>
</organism>
<evidence type="ECO:0000256" key="4">
    <source>
        <dbReference type="SAM" id="MobiDB-lite"/>
    </source>
</evidence>
<dbReference type="InterPro" id="IPR023074">
    <property type="entry name" value="HMG_CoA_Rdtase_cat_sf"/>
</dbReference>
<dbReference type="PROSITE" id="PS50065">
    <property type="entry name" value="HMG_COA_REDUCTASE_4"/>
    <property type="match status" value="1"/>
</dbReference>
<dbReference type="SUPFAM" id="SSF53474">
    <property type="entry name" value="alpha/beta-Hydrolases"/>
    <property type="match status" value="1"/>
</dbReference>
<protein>
    <recommendedName>
        <fullName evidence="2">hydroxymethylglutaryl-CoA reductase (NADPH)</fullName>
        <ecNumber evidence="2">1.1.1.34</ecNumber>
    </recommendedName>
</protein>
<gene>
    <name evidence="5" type="ORF">PHACADRAFT_207672</name>
</gene>
<proteinExistence type="inferred from homology"/>
<dbReference type="Gene3D" id="1.10.3270.10">
    <property type="entry name" value="HMGR, N-terminal domain"/>
    <property type="match status" value="1"/>
</dbReference>
<dbReference type="InterPro" id="IPR023282">
    <property type="entry name" value="HMG_CoA_Rdtase_N"/>
</dbReference>
<dbReference type="PRINTS" id="PR00071">
    <property type="entry name" value="HMGCOARDTASE"/>
</dbReference>